<accession>A0A8J4ETZ9</accession>
<proteinExistence type="predicted"/>
<comment type="caution">
    <text evidence="5">The sequence shown here is derived from an EMBL/GenBank/DDBJ whole genome shotgun (WGS) entry which is preliminary data.</text>
</comment>
<sequence length="849" mass="90913">MCWRKIISLTVNYSILFVILLILKGVCGEVSVATGECAPVTVSSGVDLVRAFTNPCVTVAIMANDIYMKESDWDAVQVQRPFQLNRSVTVRGSADNISCEDARTMLDLGYVAAMVQLADGVTLEFNGLFLVKYRIGNLNLAPGLDLLVPSAPNTSSTLIISDSVVVHRTCYPVAMQDESRQKYPRAPGIDGKQLGDVFFPVQPSNCVNDSSVKVPPLQRCWAHRGTYIDMAVLGAELDKYGKTTPSQIIVRLLWDYYLCETMMSDECVHEMGALGCAFYTFSNLDPPGVPPGSTYNYNNTSSQGVAVKTQTSITGGYGSGPPTSQSRRGGSKALGVGLGVSLGGTALLVLMFVAAVAVVRLRIHQRQPLHRTGQIGGDVVDGAVGHLPQPAFFKADERMDISSPLPEGCKPSEDLNSGAGTSSAAKTSPDGACASTGGLSILLRPEVEPQQVESDCNSNDNGTCNAGQGLKVDPTGIAAEEQKPLAGVVVTSQTPHRPDVNLNLVLRELQQEKQHHSQPSEEISNTRNLPEDPDAHALGQTKLTVCSSGAVGDAHGAAAPASFIPAATAEVVLLPTVRGKGSFGRVVEGMYQGQKVAVKLMNEGLAPFGASLGVRDVIQLQTLGQEVEVLARCCHPNVVRLLAACVTPPSLCLVMELMDTSLEQLIQRAPGHLLPMSTVLQIAVDVARGLEYLHPTIVHRDLKPANVLVNDPLGPKQVAKLTDFGLARLHNSAIITTSPEAGTPPYMAPECFDALAESLTHQMDMYSLGMLLWAMLSGMQPWQGFNMVQIACRVTLGGERPPLSAVPPGRRPHKLLRLMQDCWEADPRRRPAAAEAVKELMLVQQMARP</sequence>
<keyword evidence="2" id="KW-1133">Transmembrane helix</keyword>
<dbReference type="PANTHER" id="PTHR44329">
    <property type="entry name" value="SERINE/THREONINE-PROTEIN KINASE TNNI3K-RELATED"/>
    <property type="match status" value="1"/>
</dbReference>
<dbReference type="PROSITE" id="PS50011">
    <property type="entry name" value="PROTEIN_KINASE_DOM"/>
    <property type="match status" value="1"/>
</dbReference>
<feature type="region of interest" description="Disordered" evidence="1">
    <location>
        <begin position="402"/>
        <end position="431"/>
    </location>
</feature>
<dbReference type="InterPro" id="IPR051681">
    <property type="entry name" value="Ser/Thr_Kinases-Pseudokinases"/>
</dbReference>
<feature type="region of interest" description="Disordered" evidence="1">
    <location>
        <begin position="511"/>
        <end position="535"/>
    </location>
</feature>
<dbReference type="Gene3D" id="3.30.200.20">
    <property type="entry name" value="Phosphorylase Kinase, domain 1"/>
    <property type="match status" value="1"/>
</dbReference>
<evidence type="ECO:0000256" key="1">
    <source>
        <dbReference type="SAM" id="MobiDB-lite"/>
    </source>
</evidence>
<dbReference type="InterPro" id="IPR011009">
    <property type="entry name" value="Kinase-like_dom_sf"/>
</dbReference>
<dbReference type="Gene3D" id="1.10.510.10">
    <property type="entry name" value="Transferase(Phosphotransferase) domain 1"/>
    <property type="match status" value="1"/>
</dbReference>
<keyword evidence="6" id="KW-1185">Reference proteome</keyword>
<name>A0A8J4ETZ9_9CHLO</name>
<evidence type="ECO:0000313" key="6">
    <source>
        <dbReference type="Proteomes" id="UP000747399"/>
    </source>
</evidence>
<feature type="chain" id="PRO_5035233462" description="Protein kinase domain-containing protein" evidence="3">
    <location>
        <begin position="29"/>
        <end position="849"/>
    </location>
</feature>
<dbReference type="CDD" id="cd13999">
    <property type="entry name" value="STKc_MAP3K-like"/>
    <property type="match status" value="1"/>
</dbReference>
<evidence type="ECO:0000259" key="4">
    <source>
        <dbReference type="PROSITE" id="PS50011"/>
    </source>
</evidence>
<keyword evidence="2" id="KW-0812">Transmembrane</keyword>
<dbReference type="AlphaFoldDB" id="A0A8J4ETZ9"/>
<dbReference type="EMBL" id="BNCO01000004">
    <property type="protein sequence ID" value="GIL46612.1"/>
    <property type="molecule type" value="Genomic_DNA"/>
</dbReference>
<dbReference type="PANTHER" id="PTHR44329:SF214">
    <property type="entry name" value="PROTEIN KINASE DOMAIN-CONTAINING PROTEIN"/>
    <property type="match status" value="1"/>
</dbReference>
<feature type="compositionally biased region" description="Low complexity" evidence="1">
    <location>
        <begin position="417"/>
        <end position="428"/>
    </location>
</feature>
<dbReference type="PROSITE" id="PS00108">
    <property type="entry name" value="PROTEIN_KINASE_ST"/>
    <property type="match status" value="1"/>
</dbReference>
<dbReference type="SMART" id="SM00220">
    <property type="entry name" value="S_TKc"/>
    <property type="match status" value="1"/>
</dbReference>
<dbReference type="SUPFAM" id="SSF56112">
    <property type="entry name" value="Protein kinase-like (PK-like)"/>
    <property type="match status" value="1"/>
</dbReference>
<feature type="domain" description="Protein kinase" evidence="4">
    <location>
        <begin position="572"/>
        <end position="842"/>
    </location>
</feature>
<keyword evidence="3" id="KW-0732">Signal</keyword>
<organism evidence="5 6">
    <name type="scientific">Volvox africanus</name>
    <dbReference type="NCBI Taxonomy" id="51714"/>
    <lineage>
        <taxon>Eukaryota</taxon>
        <taxon>Viridiplantae</taxon>
        <taxon>Chlorophyta</taxon>
        <taxon>core chlorophytes</taxon>
        <taxon>Chlorophyceae</taxon>
        <taxon>CS clade</taxon>
        <taxon>Chlamydomonadales</taxon>
        <taxon>Volvocaceae</taxon>
        <taxon>Volvox</taxon>
    </lineage>
</organism>
<keyword evidence="2" id="KW-0472">Membrane</keyword>
<dbReference type="Pfam" id="PF00069">
    <property type="entry name" value="Pkinase"/>
    <property type="match status" value="1"/>
</dbReference>
<dbReference type="GO" id="GO:0005524">
    <property type="term" value="F:ATP binding"/>
    <property type="evidence" value="ECO:0007669"/>
    <property type="project" value="InterPro"/>
</dbReference>
<dbReference type="InterPro" id="IPR000719">
    <property type="entry name" value="Prot_kinase_dom"/>
</dbReference>
<evidence type="ECO:0000256" key="3">
    <source>
        <dbReference type="SAM" id="SignalP"/>
    </source>
</evidence>
<gene>
    <name evidence="5" type="ORF">Vafri_3574</name>
</gene>
<dbReference type="Proteomes" id="UP000747399">
    <property type="component" value="Unassembled WGS sequence"/>
</dbReference>
<dbReference type="GO" id="GO:0004674">
    <property type="term" value="F:protein serine/threonine kinase activity"/>
    <property type="evidence" value="ECO:0007669"/>
    <property type="project" value="TreeGrafter"/>
</dbReference>
<feature type="signal peptide" evidence="3">
    <location>
        <begin position="1"/>
        <end position="28"/>
    </location>
</feature>
<evidence type="ECO:0000313" key="5">
    <source>
        <dbReference type="EMBL" id="GIL46612.1"/>
    </source>
</evidence>
<feature type="transmembrane region" description="Helical" evidence="2">
    <location>
        <begin position="333"/>
        <end position="361"/>
    </location>
</feature>
<reference evidence="5" key="1">
    <citation type="journal article" date="2021" name="Proc. Natl. Acad. Sci. U.S.A.">
        <title>Three genomes in the algal genus Volvox reveal the fate of a haploid sex-determining region after a transition to homothallism.</title>
        <authorList>
            <person name="Yamamoto K."/>
            <person name="Hamaji T."/>
            <person name="Kawai-Toyooka H."/>
            <person name="Matsuzaki R."/>
            <person name="Takahashi F."/>
            <person name="Nishimura Y."/>
            <person name="Kawachi M."/>
            <person name="Noguchi H."/>
            <person name="Minakuchi Y."/>
            <person name="Umen J.G."/>
            <person name="Toyoda A."/>
            <person name="Nozaki H."/>
        </authorList>
    </citation>
    <scope>NUCLEOTIDE SEQUENCE</scope>
    <source>
        <strain evidence="5">NIES-3780</strain>
    </source>
</reference>
<dbReference type="InterPro" id="IPR008271">
    <property type="entry name" value="Ser/Thr_kinase_AS"/>
</dbReference>
<protein>
    <recommendedName>
        <fullName evidence="4">Protein kinase domain-containing protein</fullName>
    </recommendedName>
</protein>
<evidence type="ECO:0000256" key="2">
    <source>
        <dbReference type="SAM" id="Phobius"/>
    </source>
</evidence>